<name>A0A7N5J8C4_AILME</name>
<proteinExistence type="predicted"/>
<evidence type="ECO:0000259" key="2">
    <source>
        <dbReference type="PROSITE" id="PS50234"/>
    </source>
</evidence>
<dbReference type="Ensembl" id="ENSAMET00000029439.1">
    <property type="protein sequence ID" value="ENSAMEP00000021506.1"/>
    <property type="gene ID" value="ENSAMEG00000000893.2"/>
</dbReference>
<dbReference type="InterPro" id="IPR050934">
    <property type="entry name" value="ITIH"/>
</dbReference>
<dbReference type="PANTHER" id="PTHR10338">
    <property type="entry name" value="INTER-ALPHA-TRYPSIN INHIBITOR HEAVY CHAIN FAMILY MEMBER"/>
    <property type="match status" value="1"/>
</dbReference>
<dbReference type="Pfam" id="PF00092">
    <property type="entry name" value="VWA"/>
    <property type="match status" value="1"/>
</dbReference>
<reference evidence="3" key="2">
    <citation type="submission" date="2025-08" db="UniProtKB">
        <authorList>
            <consortium name="Ensembl"/>
        </authorList>
    </citation>
    <scope>IDENTIFICATION</scope>
</reference>
<gene>
    <name evidence="3" type="primary">ITIH5</name>
</gene>
<dbReference type="PROSITE" id="PS50234">
    <property type="entry name" value="VWFA"/>
    <property type="match status" value="1"/>
</dbReference>
<reference evidence="3" key="3">
    <citation type="submission" date="2025-09" db="UniProtKB">
        <authorList>
            <consortium name="Ensembl"/>
        </authorList>
    </citation>
    <scope>IDENTIFICATION</scope>
</reference>
<organism evidence="3 4">
    <name type="scientific">Ailuropoda melanoleuca</name>
    <name type="common">Giant panda</name>
    <dbReference type="NCBI Taxonomy" id="9646"/>
    <lineage>
        <taxon>Eukaryota</taxon>
        <taxon>Metazoa</taxon>
        <taxon>Chordata</taxon>
        <taxon>Craniata</taxon>
        <taxon>Vertebrata</taxon>
        <taxon>Euteleostomi</taxon>
        <taxon>Mammalia</taxon>
        <taxon>Eutheria</taxon>
        <taxon>Laurasiatheria</taxon>
        <taxon>Carnivora</taxon>
        <taxon>Caniformia</taxon>
        <taxon>Ursidae</taxon>
        <taxon>Ailuropoda</taxon>
    </lineage>
</organism>
<dbReference type="GeneTree" id="ENSGT00940000158317"/>
<protein>
    <submittedName>
        <fullName evidence="3">Inter-alpha-trypsin inhibitor heavy chain 5</fullName>
    </submittedName>
</protein>
<dbReference type="Proteomes" id="UP000008912">
    <property type="component" value="Unassembled WGS sequence"/>
</dbReference>
<evidence type="ECO:0000256" key="1">
    <source>
        <dbReference type="SAM" id="MobiDB-lite"/>
    </source>
</evidence>
<evidence type="ECO:0000313" key="4">
    <source>
        <dbReference type="Proteomes" id="UP000008912"/>
    </source>
</evidence>
<evidence type="ECO:0000313" key="3">
    <source>
        <dbReference type="Ensembl" id="ENSAMEP00000021506.1"/>
    </source>
</evidence>
<feature type="region of interest" description="Disordered" evidence="1">
    <location>
        <begin position="258"/>
        <end position="278"/>
    </location>
</feature>
<dbReference type="InterPro" id="IPR002035">
    <property type="entry name" value="VWF_A"/>
</dbReference>
<dbReference type="Gene3D" id="3.40.50.410">
    <property type="entry name" value="von Willebrand factor, type A domain"/>
    <property type="match status" value="1"/>
</dbReference>
<sequence>MFRASVVIPSKDKAAFLLSYEELLQRRLGKYEHIISVRPQQLVGRLMVEVNILERSGIESLEVLPLQHSRQKGSGRGEGTDINGALQRAIKLLNDYVAHNDIEDRSVSLIIFLTDGKPTVGETHTLKILNNTKEAARGQICIFTIGIGNDVDFMLLEKLSLENCGLTRRVLEEDDAGAQLIGFYDEIRTPLLSDIRVDYPPALVEQATRTLFPNYFNGSEIVIAGKLADRKVGQLHVEVTASNSKKFVILKTDVPVEPQRAGRGETGSARPQAGGTEPRNHVERLWSYLTVRELLSSWRHSRDEQDRERLRQKAQALALAYRFLTPLTAMHLRSAGQPEKLEEAQGVSAAVGPETVMQSVRGASPQPGEQMCGAPALPSPRPRLSLTAGDHVVPWRHRVCTPSGLCGCKGWICREIWKRGICLRNVAR</sequence>
<dbReference type="SUPFAM" id="SSF53300">
    <property type="entry name" value="vWA-like"/>
    <property type="match status" value="1"/>
</dbReference>
<accession>A0A7N5J8C4</accession>
<reference evidence="3 4" key="1">
    <citation type="journal article" date="2010" name="Nature">
        <title>The sequence and de novo assembly of the giant panda genome.</title>
        <authorList>
            <person name="Li R."/>
            <person name="Fan W."/>
            <person name="Tian G."/>
            <person name="Zhu H."/>
            <person name="He L."/>
            <person name="Cai J."/>
            <person name="Huang Q."/>
            <person name="Cai Q."/>
            <person name="Li B."/>
            <person name="Bai Y."/>
            <person name="Zhang Z."/>
            <person name="Zhang Y."/>
            <person name="Wang W."/>
            <person name="Li J."/>
            <person name="Wei F."/>
            <person name="Li H."/>
            <person name="Jian M."/>
            <person name="Li J."/>
            <person name="Zhang Z."/>
            <person name="Nielsen R."/>
            <person name="Li D."/>
            <person name="Gu W."/>
            <person name="Yang Z."/>
            <person name="Xuan Z."/>
            <person name="Ryder O.A."/>
            <person name="Leung F.C."/>
            <person name="Zhou Y."/>
            <person name="Cao J."/>
            <person name="Sun X."/>
            <person name="Fu Y."/>
            <person name="Fang X."/>
            <person name="Guo X."/>
            <person name="Wang B."/>
            <person name="Hou R."/>
            <person name="Shen F."/>
            <person name="Mu B."/>
            <person name="Ni P."/>
            <person name="Lin R."/>
            <person name="Qian W."/>
            <person name="Wang G."/>
            <person name="Yu C."/>
            <person name="Nie W."/>
            <person name="Wang J."/>
            <person name="Wu Z."/>
            <person name="Liang H."/>
            <person name="Min J."/>
            <person name="Wu Q."/>
            <person name="Cheng S."/>
            <person name="Ruan J."/>
            <person name="Wang M."/>
            <person name="Shi Z."/>
            <person name="Wen M."/>
            <person name="Liu B."/>
            <person name="Ren X."/>
            <person name="Zheng H."/>
            <person name="Dong D."/>
            <person name="Cook K."/>
            <person name="Shan G."/>
            <person name="Zhang H."/>
            <person name="Kosiol C."/>
            <person name="Xie X."/>
            <person name="Lu Z."/>
            <person name="Zheng H."/>
            <person name="Li Y."/>
            <person name="Steiner C.C."/>
            <person name="Lam T.T."/>
            <person name="Lin S."/>
            <person name="Zhang Q."/>
            <person name="Li G."/>
            <person name="Tian J."/>
            <person name="Gong T."/>
            <person name="Liu H."/>
            <person name="Zhang D."/>
            <person name="Fang L."/>
            <person name="Ye C."/>
            <person name="Zhang J."/>
            <person name="Hu W."/>
            <person name="Xu A."/>
            <person name="Ren Y."/>
            <person name="Zhang G."/>
            <person name="Bruford M.W."/>
            <person name="Li Q."/>
            <person name="Ma L."/>
            <person name="Guo Y."/>
            <person name="An N."/>
            <person name="Hu Y."/>
            <person name="Zheng Y."/>
            <person name="Shi Y."/>
            <person name="Li Z."/>
            <person name="Liu Q."/>
            <person name="Chen Y."/>
            <person name="Zhao J."/>
            <person name="Qu N."/>
            <person name="Zhao S."/>
            <person name="Tian F."/>
            <person name="Wang X."/>
            <person name="Wang H."/>
            <person name="Xu L."/>
            <person name="Liu X."/>
            <person name="Vinar T."/>
            <person name="Wang Y."/>
            <person name="Lam T.W."/>
            <person name="Yiu S.M."/>
            <person name="Liu S."/>
            <person name="Zhang H."/>
            <person name="Li D."/>
            <person name="Huang Y."/>
            <person name="Wang X."/>
            <person name="Yang G."/>
            <person name="Jiang Z."/>
            <person name="Wang J."/>
            <person name="Qin N."/>
            <person name="Li L."/>
            <person name="Li J."/>
            <person name="Bolund L."/>
            <person name="Kristiansen K."/>
            <person name="Wong G.K."/>
            <person name="Olson M."/>
            <person name="Zhang X."/>
            <person name="Li S."/>
            <person name="Yang H."/>
            <person name="Wang J."/>
            <person name="Wang J."/>
        </authorList>
    </citation>
    <scope>NUCLEOTIDE SEQUENCE [LARGE SCALE GENOMIC DNA]</scope>
</reference>
<dbReference type="InterPro" id="IPR036465">
    <property type="entry name" value="vWFA_dom_sf"/>
</dbReference>
<dbReference type="PANTHER" id="PTHR10338:SF62">
    <property type="entry name" value="INTER-ALPHA-TRYPSIN INHIBITOR HEAVY CHAIN H5"/>
    <property type="match status" value="1"/>
</dbReference>
<dbReference type="AlphaFoldDB" id="A0A7N5J8C4"/>
<keyword evidence="4" id="KW-1185">Reference proteome</keyword>
<feature type="domain" description="VWFA" evidence="2">
    <location>
        <begin position="77"/>
        <end position="187"/>
    </location>
</feature>